<feature type="region of interest" description="Disordered" evidence="1">
    <location>
        <begin position="1524"/>
        <end position="1557"/>
    </location>
</feature>
<evidence type="ECO:0000313" key="2">
    <source>
        <dbReference type="EMBL" id="KAK8858159.1"/>
    </source>
</evidence>
<dbReference type="PANTHER" id="PTHR12460">
    <property type="entry name" value="CYCLIN-DEPENDENT KINASE INHIBITOR-RELATED PROTEIN"/>
    <property type="match status" value="1"/>
</dbReference>
<feature type="region of interest" description="Disordered" evidence="1">
    <location>
        <begin position="1960"/>
        <end position="1984"/>
    </location>
</feature>
<proteinExistence type="predicted"/>
<feature type="compositionally biased region" description="Pro residues" evidence="1">
    <location>
        <begin position="2263"/>
        <end position="2273"/>
    </location>
</feature>
<feature type="compositionally biased region" description="Polar residues" evidence="1">
    <location>
        <begin position="738"/>
        <end position="762"/>
    </location>
</feature>
<organism evidence="2 3">
    <name type="scientific">Tritrichomonas musculus</name>
    <dbReference type="NCBI Taxonomy" id="1915356"/>
    <lineage>
        <taxon>Eukaryota</taxon>
        <taxon>Metamonada</taxon>
        <taxon>Parabasalia</taxon>
        <taxon>Tritrichomonadida</taxon>
        <taxon>Tritrichomonadidae</taxon>
        <taxon>Tritrichomonas</taxon>
    </lineage>
</organism>
<evidence type="ECO:0000256" key="1">
    <source>
        <dbReference type="SAM" id="MobiDB-lite"/>
    </source>
</evidence>
<dbReference type="Proteomes" id="UP001470230">
    <property type="component" value="Unassembled WGS sequence"/>
</dbReference>
<feature type="compositionally biased region" description="Low complexity" evidence="1">
    <location>
        <begin position="2281"/>
        <end position="2302"/>
    </location>
</feature>
<feature type="compositionally biased region" description="Polar residues" evidence="1">
    <location>
        <begin position="711"/>
        <end position="723"/>
    </location>
</feature>
<dbReference type="EMBL" id="JAPFFF010000019">
    <property type="protein sequence ID" value="KAK8858159.1"/>
    <property type="molecule type" value="Genomic_DNA"/>
</dbReference>
<keyword evidence="3" id="KW-1185">Reference proteome</keyword>
<dbReference type="PANTHER" id="PTHR12460:SF38">
    <property type="entry name" value="KINETOPLAST-ASSOCIATED PROTEIN-LIKE PROTEIN"/>
    <property type="match status" value="1"/>
</dbReference>
<feature type="region of interest" description="Disordered" evidence="1">
    <location>
        <begin position="711"/>
        <end position="762"/>
    </location>
</feature>
<feature type="compositionally biased region" description="Pro residues" evidence="1">
    <location>
        <begin position="1543"/>
        <end position="1552"/>
    </location>
</feature>
<protein>
    <submittedName>
        <fullName evidence="2">Uncharacterized protein</fullName>
    </submittedName>
</protein>
<gene>
    <name evidence="2" type="ORF">M9Y10_013260</name>
</gene>
<evidence type="ECO:0000313" key="3">
    <source>
        <dbReference type="Proteomes" id="UP001470230"/>
    </source>
</evidence>
<reference evidence="2 3" key="1">
    <citation type="submission" date="2024-04" db="EMBL/GenBank/DDBJ databases">
        <title>Tritrichomonas musculus Genome.</title>
        <authorList>
            <person name="Alves-Ferreira E."/>
            <person name="Grigg M."/>
            <person name="Lorenzi H."/>
            <person name="Galac M."/>
        </authorList>
    </citation>
    <scope>NUCLEOTIDE SEQUENCE [LARGE SCALE GENOMIC DNA]</scope>
    <source>
        <strain evidence="2 3">EAF2021</strain>
    </source>
</reference>
<feature type="compositionally biased region" description="Polar residues" evidence="1">
    <location>
        <begin position="1524"/>
        <end position="1533"/>
    </location>
</feature>
<feature type="compositionally biased region" description="Low complexity" evidence="1">
    <location>
        <begin position="1621"/>
        <end position="1639"/>
    </location>
</feature>
<comment type="caution">
    <text evidence="2">The sequence shown here is derived from an EMBL/GenBank/DDBJ whole genome shotgun (WGS) entry which is preliminary data.</text>
</comment>
<name>A0ABR2I7Q5_9EUKA</name>
<feature type="compositionally biased region" description="Acidic residues" evidence="1">
    <location>
        <begin position="1963"/>
        <end position="1974"/>
    </location>
</feature>
<feature type="region of interest" description="Disordered" evidence="1">
    <location>
        <begin position="1618"/>
        <end position="1646"/>
    </location>
</feature>
<feature type="region of interest" description="Disordered" evidence="1">
    <location>
        <begin position="2252"/>
        <end position="2304"/>
    </location>
</feature>
<sequence length="3460" mass="396931">MTDQQRRFHDLFCSGHFPEISDEVINCIEDFLAFNVSTETNLQLNCLIEFYSSKFWQFQQDSIGMTDNARYLQIRLLHTLRFLRPSQLNSEISQQLESFAFSYLKLTTKDSIDAHITREAFIILIDHFIAHPHGKESRISELIDFIINLLNYCSIPVSSSNNPDDINPINLNTIDHQLLFIIIYSFRYLLAVCDKTIFQSILPKSINLFMKICLNALLMQNEPNFFPDLELIVSKSLRLAAYLTEWIKNISKETIDLLVEIQNNIPNDVRFIHINLNFILFSCTIFEINDTPQTPVPNSSPSTASVSYSNMASKQTARANIKSNLNLLLKDTPIQRVFEDITKILPFFTYPPFNKSRRATFFFHTFKDWVTRKIQMTPVSYTFVFPKVFPMLGHLQGHLPFLKDCFEIFYFHLTPDLLVNKSGLQLDLFEQFVTCLEMIHDEFDSYDFTKIRNNRPFEVEYLLETNITLLKLIILLLSVKEHMDISKYARAELFVRLFNYIDYFLDLAGKLSFPKFENEPITKYFHQQIPISRFKDYVINKFINTLLSLFSKIPVKLLNYIIPLNLYTLIPKKPHHNYHVTLIHYMLKVVQPPSVFFLSYFSCIVNHFDDLFLPKPNSCILISVQQLFNEAFLKSQDDHLKNQLCLLFYNFMNLSIASKEKNMIELIYHLLQNIKSSMISITKSSDNSQIQQQKIQIQALSNALNASKMQQKSSISSDINSGKQAKHHHSNNANSNKTVSINPATLLTSGNPIRSKTPTPMTQQINKEGLNKQNFTQTQQKQTSSTTIKLNQNAAAGLTQSLSMAMLSNAVNSSLSLNFQALNSAQTAAAAAVAATTQPSTPSSSTPIYQRPSKLEPFFNLLKENPFTYHSILRTLEDDPKLELSTSVLSIYLYPLLSVSDDHVEPWITLFLPAIESDTYRPKIIQPILEIFADKLPTWIIKLKDTTQHRLITAFSKEKTFVNFLLSKIPNINSLHSMMPSTSSSQFTYENDPDSVIVTYIEEEEELEDDEPSYENINDYESIITSLEKKASKKNRIQELPYDSLFSGFDTLTKPTQQQLEALLKCFICFVSKLNFTDSVSCRLVNQTCDFYAKHEKIDMINDSYKLTKKFPAKYSLLFLREHIGGLCIRDLVTDPNIVPDPSDFMNYVTLLCYRGVTVRSAVKIIGYLLPLVPNNAVFVRAASSLLHASIFEHKLVNIVYKEHIFMRQFNLETDMKSLHMLKNLFFTAGHISQKYFHVLAMKGLDFVLKVTKNPTNWIDERCKTIINELPKITPNVSCMRYEFIFSRPFFELPDTSIILKIIQTFSKITPPNISAETQKLLKVSAVSDKFIVPFETAKFLLKVICRLLSFCKQTGHSWDNLLFTLSEDRMKPILPYFYKIIKKEAPNGFQSVPMYPPFMILYPKQVPVTSSGTPTTPTNPNPNINFTQNTASNANLKSLAGPQINVNLSTASSSTLHSLAAAAAAANAASPIPSPNLNAVSPLLLQNSQIGMNVNPSAQGSADSISASNSTVAALANVLSNTASSSSGNAQTPIPASSSSKPIPPNTPPPNSNAAAAVAASAMHGIASEIVASGSTANFNPAALVAALHNQQQAQVHAHAHAHTQAQALSALKQNFLNHQQQQQQQQQQQSQQQQQQQHSSNSLPTPDEIRILYFVARYTENPQFITYINWMTTTVISYQNLLINSPRETIQKGISEIMRVIRRIRKIDQRCDMSVLYKTIFEFLIFSRQLLVPINLPIYKLAAADPTLTMRTIVSIIAEKKWNSDLFLIGCNLFTHKKCTAFRKGVVVLITDKIKIITRYLNDNANSELDFIFNKVLASISECFNKLDENDFEILKTLHFSRVLFSEIMSARHEFKSTFLFYFTQIFLPKRFAGTIESSPDLFNFYKSQILIIFRTKPNLFYHPLFFRKFIEFMKALSIQSRLDIWMNTLPSFMTEDKFTHILFNQLRNELYRAFPGVDKEEMEPENNEEEEEKKKRRRRRNPNEPKIEITVGFNDFSNIINTNNDAFFSYMLNFTGAMVGYSNPNIKITDLADNPIADICSQVHALFIREGLRDASSIRTIQRFDKISSLASQFSNYYEYDDDDEIDEEKKKYNNCLHINFDETLVHLLSIHPFMSKQTILCFKMFVQPNFVIKSPTKELMQYLLGFSSNMIENTHRTPDRQLLTYLPLVFKNLSKNESKVGCDRILDIMIYTIILILTKINDPASVAQYISLTIDSFIPSTIESFIPLVDTKCLNKKLLNQLIARLERSSNPKEQQPSPATPPPTPPPSTEVKKETSTNPNSNPTSTSSGTASTGSTTVGQTIPKQNQLKMKLNFQLIPALAPMLFTLKFMPPDILPSNFFTYQMPKDLFILYQNALTKSVQFGGSRVSKAIIDDIYNNFKSVTLSAPLNAPFATVAEWIKEVKGDPKVAYIITLLIDIMKPRTIENLIIEVNNLKQPVHPIVLNTISTLVKESFPSFSSSFEKFPQLFILSVNYISKKRPKEADINDDSDLYRLLNTSFKINWHLIDQTTHLIIFTRLVLPNVFHDILRHLSEKQMQNVIVLSILNQPREFSMFVQYYVHCFPSSSLAVAFTLHPSFCHSVPFPYTSLYRNMSSLENSGNWNDSLGLLQQSFPRLLSATSFHELGNYASARNNYLIAMIPKNFMEGVNDMSNIYFNFNKNNNIFDKNLEDQVRGFEHSDEAEKYYFHALLKLRNCFINETLSSNNNLRDTILRTKNSMPILTLPLFQDTGPFLKFEHPIETTPGKLATSFISPSFTPMYFKTSLYEEIHLYLKVYMDQDINFDEFSRISKLIWIKSLDRPTSMVSNFSWRFSILEDFLANGSSFEKNINIPEVQKIIKYNHEINARLLAQADCVRYSLKQCEKAECYSASDILKITNRNLPRIMTFLTKNPKFTSIYCDTLIMLRDFKTMIMQLSTPNVTRRQRLTLYLSMILYFPKLINKKMTLNYLFMELGNSESVDKYLVLSLIIKLTKNDEEMKNNFANFFSQLSKDQYDLFLEWLPPLFKACENLPISFMVTLMDYNTPYFLLQLHHLKNSRLIYDKAYFAELNNSMKKKKDVIYEFESSLEFAKTTEEDINKMFTAIKAIRLFYIGLIKGRSNLEIPEDLSVYFKNFEELTDFVDKHPPVFQTDVKMTEYVSLLGFRFPKTTQNVLRIKIESGNSNEAHIKYTTIRGETKSFLLVPLHIYKLTYNEYILTNILNKMVMYRNECSSLIYYPQAFLIHPMLLLVNAPEASNMGYICSPYSLPKLLSCFKDASKDPLTSPKEVIDRRVPMFIPNDLLFKWFIRGSKGLKNDFLFLRRSFAIHFGSISYLHSLFGSPQMITPPLLFFNDRQKVCFSGFMDKTVSYASIAMTPQIETLIPEFVLRGSFAASWHTVADTALRHMETLSVILSAILPDSCDQSMMGKVFDRMKRFGNQIGEDTDKADEYFPFLYLDHLIRTSKNAMLAQPTKFGWV</sequence>
<accession>A0ABR2I7Q5</accession>